<proteinExistence type="predicted"/>
<name>A0A7R9M086_9ACAR</name>
<sequence>MSVEKQVDIWRQGLADNGLKASRFEVIDSEWHLRKEEILAILPVFVAHYNTITESGHKFDVQSIIDAVFDAYVNPESDVRKPNALNELKANPSADKVVVHMKIMSLIATK</sequence>
<accession>A0A7R9M086</accession>
<dbReference type="EMBL" id="CAJPIZ010056099">
    <property type="protein sequence ID" value="CAG2123283.1"/>
    <property type="molecule type" value="Genomic_DNA"/>
</dbReference>
<protein>
    <submittedName>
        <fullName evidence="1">Uncharacterized protein</fullName>
    </submittedName>
</protein>
<gene>
    <name evidence="1" type="ORF">OSB1V03_LOCUS23228</name>
</gene>
<reference evidence="1" key="1">
    <citation type="submission" date="2020-11" db="EMBL/GenBank/DDBJ databases">
        <authorList>
            <person name="Tran Van P."/>
        </authorList>
    </citation>
    <scope>NUCLEOTIDE SEQUENCE</scope>
</reference>
<organism evidence="1">
    <name type="scientific">Medioppia subpectinata</name>
    <dbReference type="NCBI Taxonomy" id="1979941"/>
    <lineage>
        <taxon>Eukaryota</taxon>
        <taxon>Metazoa</taxon>
        <taxon>Ecdysozoa</taxon>
        <taxon>Arthropoda</taxon>
        <taxon>Chelicerata</taxon>
        <taxon>Arachnida</taxon>
        <taxon>Acari</taxon>
        <taxon>Acariformes</taxon>
        <taxon>Sarcoptiformes</taxon>
        <taxon>Oribatida</taxon>
        <taxon>Brachypylina</taxon>
        <taxon>Oppioidea</taxon>
        <taxon>Oppiidae</taxon>
        <taxon>Medioppia</taxon>
    </lineage>
</organism>
<evidence type="ECO:0000313" key="2">
    <source>
        <dbReference type="Proteomes" id="UP000759131"/>
    </source>
</evidence>
<evidence type="ECO:0000313" key="1">
    <source>
        <dbReference type="EMBL" id="CAD7651186.1"/>
    </source>
</evidence>
<dbReference type="AlphaFoldDB" id="A0A7R9M086"/>
<keyword evidence="2" id="KW-1185">Reference proteome</keyword>
<dbReference type="Proteomes" id="UP000759131">
    <property type="component" value="Unassembled WGS sequence"/>
</dbReference>
<dbReference type="EMBL" id="OC910674">
    <property type="protein sequence ID" value="CAD7651186.1"/>
    <property type="molecule type" value="Genomic_DNA"/>
</dbReference>